<organism evidence="2 3">
    <name type="scientific">Ascochyta lentis</name>
    <dbReference type="NCBI Taxonomy" id="205686"/>
    <lineage>
        <taxon>Eukaryota</taxon>
        <taxon>Fungi</taxon>
        <taxon>Dikarya</taxon>
        <taxon>Ascomycota</taxon>
        <taxon>Pezizomycotina</taxon>
        <taxon>Dothideomycetes</taxon>
        <taxon>Pleosporomycetidae</taxon>
        <taxon>Pleosporales</taxon>
        <taxon>Pleosporineae</taxon>
        <taxon>Didymellaceae</taxon>
        <taxon>Ascochyta</taxon>
    </lineage>
</organism>
<evidence type="ECO:0000313" key="2">
    <source>
        <dbReference type="EMBL" id="KAF9700021.1"/>
    </source>
</evidence>
<feature type="compositionally biased region" description="Polar residues" evidence="1">
    <location>
        <begin position="428"/>
        <end position="461"/>
    </location>
</feature>
<reference evidence="2" key="2">
    <citation type="submission" date="2020-09" db="EMBL/GenBank/DDBJ databases">
        <title>Reference genome assembly for Australian Ascochyta lentis isolate Al4.</title>
        <authorList>
            <person name="Lee R.C."/>
            <person name="Farfan-Caceres L.M."/>
            <person name="Debler J.W."/>
            <person name="Williams A.H."/>
            <person name="Henares B.M."/>
        </authorList>
    </citation>
    <scope>NUCLEOTIDE SEQUENCE</scope>
    <source>
        <strain evidence="2">Al4</strain>
    </source>
</reference>
<keyword evidence="3" id="KW-1185">Reference proteome</keyword>
<dbReference type="OrthoDB" id="4767016at2759"/>
<feature type="region of interest" description="Disordered" evidence="1">
    <location>
        <begin position="396"/>
        <end position="461"/>
    </location>
</feature>
<proteinExistence type="predicted"/>
<sequence length="461" mass="50693">MDPLSITAGSINVARYASTILDLLRGRDKEIETSKLLSTIQLEFQIYTRILEQVGQIALSGSSTIPENATLSLKLCHQQLSDLEAYVRKTFFSDSASTRMRLGSKKLGAGVVDELVSGMKDYRRSVKVLRDIVTDAMTQELLIKNANSQLSQPSTGDINIVIDWTRGEEMIESQVEALMKRLSAVFSGGSISTGSVNIANSFMGKAQDADTHQHPADILEKLKRAAEGINTSAKASQSSPNPFEFYAKIMRAQGSSEEETRVCVKLDTGSKDNWISGPTVDRAGMRDLIEPTAEKLYTGADGSMFYSAGTVPVRWTRNSTKSWETSFLVLERATFDMLLGQQFIIEEGLFVFADPVLATDLTRLGPLSKEDLHQMEQNMRKKGVENQELKKTREAIAAAARERRRAQKSASRATTTPGSVTPTTLSSFRPTPSPLSQAGSTHDQDQQRSYSQASNETGDLR</sequence>
<protein>
    <submittedName>
        <fullName evidence="2">Uncharacterized protein</fullName>
    </submittedName>
</protein>
<reference evidence="2" key="1">
    <citation type="submission" date="2018-12" db="EMBL/GenBank/DDBJ databases">
        <authorList>
            <person name="Syme R.A."/>
            <person name="Farfan-Caceres L."/>
            <person name="Lichtenzveig J."/>
        </authorList>
    </citation>
    <scope>NUCLEOTIDE SEQUENCE</scope>
    <source>
        <strain evidence="2">Al4</strain>
    </source>
</reference>
<dbReference type="InterPro" id="IPR021109">
    <property type="entry name" value="Peptidase_aspartic_dom_sf"/>
</dbReference>
<dbReference type="Proteomes" id="UP000651452">
    <property type="component" value="Unassembled WGS sequence"/>
</dbReference>
<dbReference type="CDD" id="cd00303">
    <property type="entry name" value="retropepsin_like"/>
    <property type="match status" value="1"/>
</dbReference>
<comment type="caution">
    <text evidence="2">The sequence shown here is derived from an EMBL/GenBank/DDBJ whole genome shotgun (WGS) entry which is preliminary data.</text>
</comment>
<accession>A0A8H7JAH3</accession>
<dbReference type="AlphaFoldDB" id="A0A8H7JAH3"/>
<feature type="compositionally biased region" description="Low complexity" evidence="1">
    <location>
        <begin position="408"/>
        <end position="427"/>
    </location>
</feature>
<dbReference type="EMBL" id="RZGK01000003">
    <property type="protein sequence ID" value="KAF9700021.1"/>
    <property type="molecule type" value="Genomic_DNA"/>
</dbReference>
<dbReference type="Gene3D" id="2.40.70.10">
    <property type="entry name" value="Acid Proteases"/>
    <property type="match status" value="1"/>
</dbReference>
<gene>
    <name evidence="2" type="ORF">EKO04_001863</name>
</gene>
<evidence type="ECO:0000256" key="1">
    <source>
        <dbReference type="SAM" id="MobiDB-lite"/>
    </source>
</evidence>
<evidence type="ECO:0000313" key="3">
    <source>
        <dbReference type="Proteomes" id="UP000651452"/>
    </source>
</evidence>
<name>A0A8H7JAH3_9PLEO</name>